<evidence type="ECO:0000313" key="2">
    <source>
        <dbReference type="Proteomes" id="UP001056120"/>
    </source>
</evidence>
<dbReference type="EMBL" id="CM042018">
    <property type="protein sequence ID" value="KAI3826979.1"/>
    <property type="molecule type" value="Genomic_DNA"/>
</dbReference>
<keyword evidence="2" id="KW-1185">Reference proteome</keyword>
<dbReference type="Proteomes" id="UP001056120">
    <property type="component" value="Linkage Group LG01"/>
</dbReference>
<comment type="caution">
    <text evidence="1">The sequence shown here is derived from an EMBL/GenBank/DDBJ whole genome shotgun (WGS) entry which is preliminary data.</text>
</comment>
<proteinExistence type="predicted"/>
<gene>
    <name evidence="1" type="ORF">L1987_01040</name>
</gene>
<evidence type="ECO:0000313" key="1">
    <source>
        <dbReference type="EMBL" id="KAI3826979.1"/>
    </source>
</evidence>
<accession>A0ACB9K3X8</accession>
<organism evidence="1 2">
    <name type="scientific">Smallanthus sonchifolius</name>
    <dbReference type="NCBI Taxonomy" id="185202"/>
    <lineage>
        <taxon>Eukaryota</taxon>
        <taxon>Viridiplantae</taxon>
        <taxon>Streptophyta</taxon>
        <taxon>Embryophyta</taxon>
        <taxon>Tracheophyta</taxon>
        <taxon>Spermatophyta</taxon>
        <taxon>Magnoliopsida</taxon>
        <taxon>eudicotyledons</taxon>
        <taxon>Gunneridae</taxon>
        <taxon>Pentapetalae</taxon>
        <taxon>asterids</taxon>
        <taxon>campanulids</taxon>
        <taxon>Asterales</taxon>
        <taxon>Asteraceae</taxon>
        <taxon>Asteroideae</taxon>
        <taxon>Heliantheae alliance</taxon>
        <taxon>Millerieae</taxon>
        <taxon>Smallanthus</taxon>
    </lineage>
</organism>
<reference evidence="2" key="1">
    <citation type="journal article" date="2022" name="Mol. Ecol. Resour.">
        <title>The genomes of chicory, endive, great burdock and yacon provide insights into Asteraceae palaeo-polyploidization history and plant inulin production.</title>
        <authorList>
            <person name="Fan W."/>
            <person name="Wang S."/>
            <person name="Wang H."/>
            <person name="Wang A."/>
            <person name="Jiang F."/>
            <person name="Liu H."/>
            <person name="Zhao H."/>
            <person name="Xu D."/>
            <person name="Zhang Y."/>
        </authorList>
    </citation>
    <scope>NUCLEOTIDE SEQUENCE [LARGE SCALE GENOMIC DNA]</scope>
    <source>
        <strain evidence="2">cv. Yunnan</strain>
    </source>
</reference>
<protein>
    <submittedName>
        <fullName evidence="1">Uncharacterized protein</fullName>
    </submittedName>
</protein>
<reference evidence="1 2" key="2">
    <citation type="journal article" date="2022" name="Mol. Ecol. Resour.">
        <title>The genomes of chicory, endive, great burdock and yacon provide insights into Asteraceae paleo-polyploidization history and plant inulin production.</title>
        <authorList>
            <person name="Fan W."/>
            <person name="Wang S."/>
            <person name="Wang H."/>
            <person name="Wang A."/>
            <person name="Jiang F."/>
            <person name="Liu H."/>
            <person name="Zhao H."/>
            <person name="Xu D."/>
            <person name="Zhang Y."/>
        </authorList>
    </citation>
    <scope>NUCLEOTIDE SEQUENCE [LARGE SCALE GENOMIC DNA]</scope>
    <source>
        <strain evidence="2">cv. Yunnan</strain>
        <tissue evidence="1">Leaves</tissue>
    </source>
</reference>
<name>A0ACB9K3X8_9ASTR</name>
<sequence>MHCALSKLFSPSGACQLKYSNCPTYMKTSEAPISTYCGTCQNMLKVFDPSQLHLTMAGDKVEDGNGTLVFVDSGDEVHEGNGSMVLVDVDCELHPESVDLAVAEAFDNFVPNSPL</sequence>